<dbReference type="AlphaFoldDB" id="A0A841B4U7"/>
<evidence type="ECO:0008006" key="3">
    <source>
        <dbReference type="Google" id="ProtNLM"/>
    </source>
</evidence>
<protein>
    <recommendedName>
        <fullName evidence="3">Adhesin</fullName>
    </recommendedName>
</protein>
<gene>
    <name evidence="1" type="ORF">HDA45_006126</name>
</gene>
<sequence length="276" mass="28081">MSVFTTPEPITATLTTAGARVRLLASERTDTVVRVEPVDAASKSDVKVAEHTKVEFADGELSIETKKAGGKDGSVAITIELPTGSRLTLNTAWSDVLAEGLFGDCVLDVASGRIQVDRVAAVRGNLAAGEVGIGYVAGTVGIEGGAAGMRIGEVVGAVRYVGSHGRVWIGHARSDVDLSGANGSFDIDRADGAVAAKAANCPIRIGRLSRGRAELVNTSGGIDVGVDGDTVSVDAKSTKGAVRSAFATDGGVGGVGGVRVYARTRLDDIVIHRAAA</sequence>
<dbReference type="RefSeq" id="WP_184901176.1">
    <property type="nucleotide sequence ID" value="NZ_JACHMX010000001.1"/>
</dbReference>
<organism evidence="1 2">
    <name type="scientific">Amycolatopsis umgeniensis</name>
    <dbReference type="NCBI Taxonomy" id="336628"/>
    <lineage>
        <taxon>Bacteria</taxon>
        <taxon>Bacillati</taxon>
        <taxon>Actinomycetota</taxon>
        <taxon>Actinomycetes</taxon>
        <taxon>Pseudonocardiales</taxon>
        <taxon>Pseudonocardiaceae</taxon>
        <taxon>Amycolatopsis</taxon>
    </lineage>
</organism>
<reference evidence="1 2" key="1">
    <citation type="submission" date="2020-08" db="EMBL/GenBank/DDBJ databases">
        <title>Sequencing the genomes of 1000 actinobacteria strains.</title>
        <authorList>
            <person name="Klenk H.-P."/>
        </authorList>
    </citation>
    <scope>NUCLEOTIDE SEQUENCE [LARGE SCALE GENOMIC DNA]</scope>
    <source>
        <strain evidence="1 2">DSM 45272</strain>
    </source>
</reference>
<comment type="caution">
    <text evidence="1">The sequence shown here is derived from an EMBL/GenBank/DDBJ whole genome shotgun (WGS) entry which is preliminary data.</text>
</comment>
<dbReference type="EMBL" id="JACHMX010000001">
    <property type="protein sequence ID" value="MBB5856039.1"/>
    <property type="molecule type" value="Genomic_DNA"/>
</dbReference>
<keyword evidence="2" id="KW-1185">Reference proteome</keyword>
<dbReference type="Proteomes" id="UP000580861">
    <property type="component" value="Unassembled WGS sequence"/>
</dbReference>
<evidence type="ECO:0000313" key="2">
    <source>
        <dbReference type="Proteomes" id="UP000580861"/>
    </source>
</evidence>
<accession>A0A841B4U7</accession>
<name>A0A841B4U7_9PSEU</name>
<evidence type="ECO:0000313" key="1">
    <source>
        <dbReference type="EMBL" id="MBB5856039.1"/>
    </source>
</evidence>
<proteinExistence type="predicted"/>